<proteinExistence type="predicted"/>
<gene>
    <name evidence="1" type="ORF">S03H2_72137</name>
</gene>
<accession>X1LUD4</accession>
<organism evidence="1">
    <name type="scientific">marine sediment metagenome</name>
    <dbReference type="NCBI Taxonomy" id="412755"/>
    <lineage>
        <taxon>unclassified sequences</taxon>
        <taxon>metagenomes</taxon>
        <taxon>ecological metagenomes</taxon>
    </lineage>
</organism>
<dbReference type="EMBL" id="BARU01048607">
    <property type="protein sequence ID" value="GAH97758.1"/>
    <property type="molecule type" value="Genomic_DNA"/>
</dbReference>
<sequence length="68" mass="8465">MEVQWTEENINKYKKSIGTWAQVYSGQWIDYSDELFERRTRKNLSNRVTELHYIHRNSRFIYMAQKNY</sequence>
<protein>
    <submittedName>
        <fullName evidence="1">Uncharacterized protein</fullName>
    </submittedName>
</protein>
<comment type="caution">
    <text evidence="1">The sequence shown here is derived from an EMBL/GenBank/DDBJ whole genome shotgun (WGS) entry which is preliminary data.</text>
</comment>
<reference evidence="1" key="1">
    <citation type="journal article" date="2014" name="Front. Microbiol.">
        <title>High frequency of phylogenetically diverse reductive dehalogenase-homologous genes in deep subseafloor sedimentary metagenomes.</title>
        <authorList>
            <person name="Kawai M."/>
            <person name="Futagami T."/>
            <person name="Toyoda A."/>
            <person name="Takaki Y."/>
            <person name="Nishi S."/>
            <person name="Hori S."/>
            <person name="Arai W."/>
            <person name="Tsubouchi T."/>
            <person name="Morono Y."/>
            <person name="Uchiyama I."/>
            <person name="Ito T."/>
            <person name="Fujiyama A."/>
            <person name="Inagaki F."/>
            <person name="Takami H."/>
        </authorList>
    </citation>
    <scope>NUCLEOTIDE SEQUENCE</scope>
    <source>
        <strain evidence="1">Expedition CK06-06</strain>
    </source>
</reference>
<dbReference type="AlphaFoldDB" id="X1LUD4"/>
<evidence type="ECO:0000313" key="1">
    <source>
        <dbReference type="EMBL" id="GAH97758.1"/>
    </source>
</evidence>
<feature type="non-terminal residue" evidence="1">
    <location>
        <position position="68"/>
    </location>
</feature>
<name>X1LUD4_9ZZZZ</name>